<protein>
    <submittedName>
        <fullName evidence="1">Uncharacterized protein</fullName>
    </submittedName>
</protein>
<dbReference type="GeneID" id="85361409"/>
<evidence type="ECO:0000313" key="2">
    <source>
        <dbReference type="Proteomes" id="UP001175211"/>
    </source>
</evidence>
<comment type="caution">
    <text evidence="1">The sequence shown here is derived from an EMBL/GenBank/DDBJ whole genome shotgun (WGS) entry which is preliminary data.</text>
</comment>
<reference evidence="1" key="1">
    <citation type="submission" date="2023-06" db="EMBL/GenBank/DDBJ databases">
        <authorList>
            <consortium name="Lawrence Berkeley National Laboratory"/>
            <person name="Ahrendt S."/>
            <person name="Sahu N."/>
            <person name="Indic B."/>
            <person name="Wong-Bajracharya J."/>
            <person name="Merenyi Z."/>
            <person name="Ke H.-M."/>
            <person name="Monk M."/>
            <person name="Kocsube S."/>
            <person name="Drula E."/>
            <person name="Lipzen A."/>
            <person name="Balint B."/>
            <person name="Henrissat B."/>
            <person name="Andreopoulos B."/>
            <person name="Martin F.M."/>
            <person name="Harder C.B."/>
            <person name="Rigling D."/>
            <person name="Ford K.L."/>
            <person name="Foster G.D."/>
            <person name="Pangilinan J."/>
            <person name="Papanicolaou A."/>
            <person name="Barry K."/>
            <person name="LaButti K."/>
            <person name="Viragh M."/>
            <person name="Koriabine M."/>
            <person name="Yan M."/>
            <person name="Riley R."/>
            <person name="Champramary S."/>
            <person name="Plett K.L."/>
            <person name="Tsai I.J."/>
            <person name="Slot J."/>
            <person name="Sipos G."/>
            <person name="Plett J."/>
            <person name="Nagy L.G."/>
            <person name="Grigoriev I.V."/>
        </authorList>
    </citation>
    <scope>NUCLEOTIDE SEQUENCE</scope>
    <source>
        <strain evidence="1">CCBAS 213</strain>
    </source>
</reference>
<accession>A0AA39K0S4</accession>
<gene>
    <name evidence="1" type="ORF">EV420DRAFT_1646077</name>
</gene>
<dbReference type="Proteomes" id="UP001175211">
    <property type="component" value="Unassembled WGS sequence"/>
</dbReference>
<sequence length="266" mass="30046">MVNLTSLRIAFVTFTSANDFHALILKLLRLKELSLLWISSPKRKLPIEVPNPCSGPALERIRVDSGSKNFGLLPYLLHAGLRTVYIDALQYLELISPAVDGLKALCEILQIARSLRHLNLAVLQSTLCRWTSPAPLPLMGLESFVIELGYQFDSERSDLFLMRWLAASFDAISKPSSLQSLDLKVILFRNHGLQEDDDQMWLPCTRLDDALHCAELAQLRQLTIRILWSHLSEDAIVSARDFMISRFPLALKRGILVVTEEKDQLG</sequence>
<keyword evidence="2" id="KW-1185">Reference proteome</keyword>
<proteinExistence type="predicted"/>
<dbReference type="AlphaFoldDB" id="A0AA39K0S4"/>
<organism evidence="1 2">
    <name type="scientific">Armillaria tabescens</name>
    <name type="common">Ringless honey mushroom</name>
    <name type="synonym">Agaricus tabescens</name>
    <dbReference type="NCBI Taxonomy" id="1929756"/>
    <lineage>
        <taxon>Eukaryota</taxon>
        <taxon>Fungi</taxon>
        <taxon>Dikarya</taxon>
        <taxon>Basidiomycota</taxon>
        <taxon>Agaricomycotina</taxon>
        <taxon>Agaricomycetes</taxon>
        <taxon>Agaricomycetidae</taxon>
        <taxon>Agaricales</taxon>
        <taxon>Marasmiineae</taxon>
        <taxon>Physalacriaceae</taxon>
        <taxon>Desarmillaria</taxon>
    </lineage>
</organism>
<name>A0AA39K0S4_ARMTA</name>
<dbReference type="RefSeq" id="XP_060327672.1">
    <property type="nucleotide sequence ID" value="XM_060477861.1"/>
</dbReference>
<evidence type="ECO:0000313" key="1">
    <source>
        <dbReference type="EMBL" id="KAK0451335.1"/>
    </source>
</evidence>
<dbReference type="EMBL" id="JAUEPS010000033">
    <property type="protein sequence ID" value="KAK0451335.1"/>
    <property type="molecule type" value="Genomic_DNA"/>
</dbReference>